<evidence type="ECO:0000313" key="2">
    <source>
        <dbReference type="EMBL" id="KAK8961956.1"/>
    </source>
</evidence>
<organism evidence="2 3">
    <name type="scientific">Platanthera guangdongensis</name>
    <dbReference type="NCBI Taxonomy" id="2320717"/>
    <lineage>
        <taxon>Eukaryota</taxon>
        <taxon>Viridiplantae</taxon>
        <taxon>Streptophyta</taxon>
        <taxon>Embryophyta</taxon>
        <taxon>Tracheophyta</taxon>
        <taxon>Spermatophyta</taxon>
        <taxon>Magnoliopsida</taxon>
        <taxon>Liliopsida</taxon>
        <taxon>Asparagales</taxon>
        <taxon>Orchidaceae</taxon>
        <taxon>Orchidoideae</taxon>
        <taxon>Orchideae</taxon>
        <taxon>Orchidinae</taxon>
        <taxon>Platanthera</taxon>
    </lineage>
</organism>
<sequence>MPLAARPPETSSSALDSITRSSSLTSPTPLLLSTSLVSLSPKTCSPLHSCAHNP</sequence>
<keyword evidence="3" id="KW-1185">Reference proteome</keyword>
<comment type="caution">
    <text evidence="2">The sequence shown here is derived from an EMBL/GenBank/DDBJ whole genome shotgun (WGS) entry which is preliminary data.</text>
</comment>
<dbReference type="EMBL" id="JBBWWR010000009">
    <property type="protein sequence ID" value="KAK8961956.1"/>
    <property type="molecule type" value="Genomic_DNA"/>
</dbReference>
<proteinExistence type="predicted"/>
<feature type="region of interest" description="Disordered" evidence="1">
    <location>
        <begin position="1"/>
        <end position="27"/>
    </location>
</feature>
<gene>
    <name evidence="2" type="ORF">KSP40_PGU004287</name>
</gene>
<name>A0ABR2ME33_9ASPA</name>
<protein>
    <submittedName>
        <fullName evidence="2">Uncharacterized protein</fullName>
    </submittedName>
</protein>
<dbReference type="Proteomes" id="UP001412067">
    <property type="component" value="Unassembled WGS sequence"/>
</dbReference>
<accession>A0ABR2ME33</accession>
<reference evidence="2 3" key="1">
    <citation type="journal article" date="2022" name="Nat. Plants">
        <title>Genomes of leafy and leafless Platanthera orchids illuminate the evolution of mycoheterotrophy.</title>
        <authorList>
            <person name="Li M.H."/>
            <person name="Liu K.W."/>
            <person name="Li Z."/>
            <person name="Lu H.C."/>
            <person name="Ye Q.L."/>
            <person name="Zhang D."/>
            <person name="Wang J.Y."/>
            <person name="Li Y.F."/>
            <person name="Zhong Z.M."/>
            <person name="Liu X."/>
            <person name="Yu X."/>
            <person name="Liu D.K."/>
            <person name="Tu X.D."/>
            <person name="Liu B."/>
            <person name="Hao Y."/>
            <person name="Liao X.Y."/>
            <person name="Jiang Y.T."/>
            <person name="Sun W.H."/>
            <person name="Chen J."/>
            <person name="Chen Y.Q."/>
            <person name="Ai Y."/>
            <person name="Zhai J.W."/>
            <person name="Wu S.S."/>
            <person name="Zhou Z."/>
            <person name="Hsiao Y.Y."/>
            <person name="Wu W.L."/>
            <person name="Chen Y.Y."/>
            <person name="Lin Y.F."/>
            <person name="Hsu J.L."/>
            <person name="Li C.Y."/>
            <person name="Wang Z.W."/>
            <person name="Zhao X."/>
            <person name="Zhong W.Y."/>
            <person name="Ma X.K."/>
            <person name="Ma L."/>
            <person name="Huang J."/>
            <person name="Chen G.Z."/>
            <person name="Huang M.Z."/>
            <person name="Huang L."/>
            <person name="Peng D.H."/>
            <person name="Luo Y.B."/>
            <person name="Zou S.Q."/>
            <person name="Chen S.P."/>
            <person name="Lan S."/>
            <person name="Tsai W.C."/>
            <person name="Van de Peer Y."/>
            <person name="Liu Z.J."/>
        </authorList>
    </citation>
    <scope>NUCLEOTIDE SEQUENCE [LARGE SCALE GENOMIC DNA]</scope>
    <source>
        <tissue evidence="2">Flower</tissue>
    </source>
</reference>
<evidence type="ECO:0000256" key="1">
    <source>
        <dbReference type="SAM" id="MobiDB-lite"/>
    </source>
</evidence>
<evidence type="ECO:0000313" key="3">
    <source>
        <dbReference type="Proteomes" id="UP001412067"/>
    </source>
</evidence>
<feature type="compositionally biased region" description="Polar residues" evidence="1">
    <location>
        <begin position="9"/>
        <end position="20"/>
    </location>
</feature>